<gene>
    <name evidence="3" type="ORF">OE647_09155</name>
</gene>
<sequence>MSRSALIVAHGQPSDPAPAEQDLARIVMAVAARLPDWRIRGATLAAPGALDAALGGLETPRVFPFFMSDGWFTKVELPRRLAAAGMRDFTALPAFGLVPDAATLAVRIAREAIANQGWRAEDSTLLLAAHGSGRSRAPAEAAERIRQAILAALPLRDCRLGFIEEPPLLEDAAKETGPQALCLPLFVARWGHVVADVPTALDTAGFQGPCLPPLGVHAEVPDLIARAIAG</sequence>
<keyword evidence="4" id="KW-1185">Reference proteome</keyword>
<evidence type="ECO:0000313" key="4">
    <source>
        <dbReference type="Proteomes" id="UP001652503"/>
    </source>
</evidence>
<dbReference type="RefSeq" id="WP_263721422.1">
    <property type="nucleotide sequence ID" value="NZ_JAOWLA010000007.1"/>
</dbReference>
<evidence type="ECO:0000256" key="1">
    <source>
        <dbReference type="ARBA" id="ARBA00022723"/>
    </source>
</evidence>
<accession>A0ABT2Z190</accession>
<keyword evidence="2" id="KW-0456">Lyase</keyword>
<proteinExistence type="predicted"/>
<dbReference type="Proteomes" id="UP001652503">
    <property type="component" value="Unassembled WGS sequence"/>
</dbReference>
<dbReference type="InterPro" id="IPR002762">
    <property type="entry name" value="CbiX-like"/>
</dbReference>
<dbReference type="Pfam" id="PF01903">
    <property type="entry name" value="CbiX"/>
    <property type="match status" value="1"/>
</dbReference>
<protein>
    <submittedName>
        <fullName evidence="3">Cobalamin biosynthesis protein CbiX</fullName>
    </submittedName>
</protein>
<dbReference type="CDD" id="cd03416">
    <property type="entry name" value="CbiX_SirB_N"/>
    <property type="match status" value="1"/>
</dbReference>
<evidence type="ECO:0000313" key="3">
    <source>
        <dbReference type="EMBL" id="MCV2864902.1"/>
    </source>
</evidence>
<name>A0ABT2Z190_9RHOB</name>
<organism evidence="3 4">
    <name type="scientific">Albidovulum sediminicola</name>
    <dbReference type="NCBI Taxonomy" id="2984331"/>
    <lineage>
        <taxon>Bacteria</taxon>
        <taxon>Pseudomonadati</taxon>
        <taxon>Pseudomonadota</taxon>
        <taxon>Alphaproteobacteria</taxon>
        <taxon>Rhodobacterales</taxon>
        <taxon>Paracoccaceae</taxon>
        <taxon>Albidovulum</taxon>
    </lineage>
</organism>
<dbReference type="Gene3D" id="3.40.50.1400">
    <property type="match status" value="2"/>
</dbReference>
<dbReference type="SUPFAM" id="SSF53800">
    <property type="entry name" value="Chelatase"/>
    <property type="match status" value="2"/>
</dbReference>
<evidence type="ECO:0000256" key="2">
    <source>
        <dbReference type="ARBA" id="ARBA00023239"/>
    </source>
</evidence>
<keyword evidence="1" id="KW-0479">Metal-binding</keyword>
<dbReference type="EMBL" id="JAOWLA010000007">
    <property type="protein sequence ID" value="MCV2864902.1"/>
    <property type="molecule type" value="Genomic_DNA"/>
</dbReference>
<comment type="caution">
    <text evidence="3">The sequence shown here is derived from an EMBL/GenBank/DDBJ whole genome shotgun (WGS) entry which is preliminary data.</text>
</comment>
<reference evidence="3 4" key="1">
    <citation type="submission" date="2022-10" db="EMBL/GenBank/DDBJ databases">
        <title>Defluviimonas sp. nov., isolated from ocean surface water.</title>
        <authorList>
            <person name="He W."/>
            <person name="Wang L."/>
            <person name="Zhang D.-F."/>
        </authorList>
    </citation>
    <scope>NUCLEOTIDE SEQUENCE [LARGE SCALE GENOMIC DNA]</scope>
    <source>
        <strain evidence="3 4">WL0075</strain>
    </source>
</reference>